<reference evidence="1 2" key="1">
    <citation type="submission" date="2023-06" db="EMBL/GenBank/DDBJ databases">
        <title>Cellulomonas sp. MW4 Whole genome sequence.</title>
        <authorList>
            <person name="Park S."/>
        </authorList>
    </citation>
    <scope>NUCLEOTIDE SEQUENCE [LARGE SCALE GENOMIC DNA]</scope>
    <source>
        <strain evidence="1 2">MW4</strain>
    </source>
</reference>
<comment type="caution">
    <text evidence="1">The sequence shown here is derived from an EMBL/GenBank/DDBJ whole genome shotgun (WGS) entry which is preliminary data.</text>
</comment>
<accession>A0ABT7SKB6</accession>
<name>A0ABT7SKB6_9CELL</name>
<dbReference type="Proteomes" id="UP001529338">
    <property type="component" value="Unassembled WGS sequence"/>
</dbReference>
<proteinExistence type="predicted"/>
<dbReference type="RefSeq" id="WP_289456903.1">
    <property type="nucleotide sequence ID" value="NZ_JAUCGQ010000004.1"/>
</dbReference>
<protein>
    <submittedName>
        <fullName evidence="1">Uncharacterized protein</fullName>
    </submittedName>
</protein>
<evidence type="ECO:0000313" key="2">
    <source>
        <dbReference type="Proteomes" id="UP001529338"/>
    </source>
</evidence>
<sequence>MPSNADAHDDDPWRDVRQDVVLAHFPAVVIVCTDRGQHPKAITATVLHWVPPGIGRGDGEVLEGFAFKRRRGQAPLPDPLPPLPPGPIPYRLGNSTGYLTEPYCHYCPRLPKWSPEDTRKRVSKAVAAGLTELDMSWFD</sequence>
<evidence type="ECO:0000313" key="1">
    <source>
        <dbReference type="EMBL" id="MDM7856632.1"/>
    </source>
</evidence>
<keyword evidence="2" id="KW-1185">Reference proteome</keyword>
<gene>
    <name evidence="1" type="ORF">QRT04_16960</name>
</gene>
<organism evidence="1 2">
    <name type="scientific">Cellulomonas alba</name>
    <dbReference type="NCBI Taxonomy" id="3053467"/>
    <lineage>
        <taxon>Bacteria</taxon>
        <taxon>Bacillati</taxon>
        <taxon>Actinomycetota</taxon>
        <taxon>Actinomycetes</taxon>
        <taxon>Micrococcales</taxon>
        <taxon>Cellulomonadaceae</taxon>
        <taxon>Cellulomonas</taxon>
    </lineage>
</organism>
<dbReference type="EMBL" id="JAUCGQ010000004">
    <property type="protein sequence ID" value="MDM7856632.1"/>
    <property type="molecule type" value="Genomic_DNA"/>
</dbReference>